<protein>
    <recommendedName>
        <fullName evidence="3">nucleoside-diphosphate kinase</fullName>
        <ecNumber evidence="3">2.7.4.6</ecNumber>
    </recommendedName>
</protein>
<dbReference type="InterPro" id="IPR001564">
    <property type="entry name" value="Nucleoside_diP_kinase"/>
</dbReference>
<dbReference type="InterPro" id="IPR036850">
    <property type="entry name" value="NDK-like_dom_sf"/>
</dbReference>
<evidence type="ECO:0000256" key="4">
    <source>
        <dbReference type="ARBA" id="ARBA00022679"/>
    </source>
</evidence>
<evidence type="ECO:0000256" key="1">
    <source>
        <dbReference type="ARBA" id="ARBA00001946"/>
    </source>
</evidence>
<dbReference type="Pfam" id="PF00334">
    <property type="entry name" value="NDK"/>
    <property type="match status" value="1"/>
</dbReference>
<evidence type="ECO:0000256" key="2">
    <source>
        <dbReference type="ARBA" id="ARBA00008142"/>
    </source>
</evidence>
<evidence type="ECO:0000313" key="7">
    <source>
        <dbReference type="EMBL" id="SVD73995.1"/>
    </source>
</evidence>
<dbReference type="GO" id="GO:0006228">
    <property type="term" value="P:UTP biosynthetic process"/>
    <property type="evidence" value="ECO:0007669"/>
    <property type="project" value="InterPro"/>
</dbReference>
<dbReference type="PROSITE" id="PS51374">
    <property type="entry name" value="NDPK_LIKE"/>
    <property type="match status" value="1"/>
</dbReference>
<keyword evidence="5" id="KW-0418">Kinase</keyword>
<evidence type="ECO:0000259" key="6">
    <source>
        <dbReference type="SMART" id="SM00562"/>
    </source>
</evidence>
<dbReference type="PRINTS" id="PR01243">
    <property type="entry name" value="NUCDPKINASE"/>
</dbReference>
<proteinExistence type="inferred from homology"/>
<dbReference type="AlphaFoldDB" id="A0A382XTL0"/>
<dbReference type="SUPFAM" id="SSF54919">
    <property type="entry name" value="Nucleoside diphosphate kinase, NDK"/>
    <property type="match status" value="1"/>
</dbReference>
<gene>
    <name evidence="7" type="ORF">METZ01_LOCUS426849</name>
</gene>
<keyword evidence="4" id="KW-0808">Transferase</keyword>
<feature type="domain" description="Nucleoside diphosphate kinase-like" evidence="6">
    <location>
        <begin position="1"/>
        <end position="65"/>
    </location>
</feature>
<dbReference type="EMBL" id="UINC01170112">
    <property type="protein sequence ID" value="SVD73995.1"/>
    <property type="molecule type" value="Genomic_DNA"/>
</dbReference>
<evidence type="ECO:0000256" key="5">
    <source>
        <dbReference type="ARBA" id="ARBA00022777"/>
    </source>
</evidence>
<dbReference type="EC" id="2.7.4.6" evidence="3"/>
<comment type="similarity">
    <text evidence="2">Belongs to the NDK family.</text>
</comment>
<reference evidence="7" key="1">
    <citation type="submission" date="2018-05" db="EMBL/GenBank/DDBJ databases">
        <authorList>
            <person name="Lanie J.A."/>
            <person name="Ng W.-L."/>
            <person name="Kazmierczak K.M."/>
            <person name="Andrzejewski T.M."/>
            <person name="Davidsen T.M."/>
            <person name="Wayne K.J."/>
            <person name="Tettelin H."/>
            <person name="Glass J.I."/>
            <person name="Rusch D."/>
            <person name="Podicherti R."/>
            <person name="Tsui H.-C.T."/>
            <person name="Winkler M.E."/>
        </authorList>
    </citation>
    <scope>NUCLEOTIDE SEQUENCE</scope>
</reference>
<feature type="non-terminal residue" evidence="7">
    <location>
        <position position="65"/>
    </location>
</feature>
<dbReference type="PANTHER" id="PTHR11349">
    <property type="entry name" value="NUCLEOSIDE DIPHOSPHATE KINASE"/>
    <property type="match status" value="1"/>
</dbReference>
<evidence type="ECO:0000256" key="3">
    <source>
        <dbReference type="ARBA" id="ARBA00012966"/>
    </source>
</evidence>
<sequence>MDRILVLLKPDAIQRGFCGEIIGRLEKRGLKIIAMKMLHMDRDLARKHYAAHTEKAFFQGLIDFI</sequence>
<comment type="cofactor">
    <cofactor evidence="1">
        <name>Mg(2+)</name>
        <dbReference type="ChEBI" id="CHEBI:18420"/>
    </cofactor>
</comment>
<dbReference type="InterPro" id="IPR034907">
    <property type="entry name" value="NDK-like_dom"/>
</dbReference>
<dbReference type="GO" id="GO:0004550">
    <property type="term" value="F:nucleoside diphosphate kinase activity"/>
    <property type="evidence" value="ECO:0007669"/>
    <property type="project" value="UniProtKB-EC"/>
</dbReference>
<accession>A0A382XTL0</accession>
<dbReference type="GO" id="GO:0006241">
    <property type="term" value="P:CTP biosynthetic process"/>
    <property type="evidence" value="ECO:0007669"/>
    <property type="project" value="InterPro"/>
</dbReference>
<dbReference type="Gene3D" id="3.30.70.141">
    <property type="entry name" value="Nucleoside diphosphate kinase-like domain"/>
    <property type="match status" value="1"/>
</dbReference>
<dbReference type="GO" id="GO:0006183">
    <property type="term" value="P:GTP biosynthetic process"/>
    <property type="evidence" value="ECO:0007669"/>
    <property type="project" value="InterPro"/>
</dbReference>
<dbReference type="SMART" id="SM00562">
    <property type="entry name" value="NDK"/>
    <property type="match status" value="1"/>
</dbReference>
<organism evidence="7">
    <name type="scientific">marine metagenome</name>
    <dbReference type="NCBI Taxonomy" id="408172"/>
    <lineage>
        <taxon>unclassified sequences</taxon>
        <taxon>metagenomes</taxon>
        <taxon>ecological metagenomes</taxon>
    </lineage>
</organism>
<name>A0A382XTL0_9ZZZZ</name>